<dbReference type="SUPFAM" id="SSF103473">
    <property type="entry name" value="MFS general substrate transporter"/>
    <property type="match status" value="1"/>
</dbReference>
<evidence type="ECO:0000313" key="6">
    <source>
        <dbReference type="EMBL" id="UNO48099.1"/>
    </source>
</evidence>
<name>T0CJF9_ALIAG</name>
<protein>
    <submittedName>
        <fullName evidence="6">YbfB/YjiJ family MFS transporter</fullName>
    </submittedName>
</protein>
<dbReference type="InterPro" id="IPR010645">
    <property type="entry name" value="MFS_4"/>
</dbReference>
<dbReference type="InterPro" id="IPR036259">
    <property type="entry name" value="MFS_trans_sf"/>
</dbReference>
<dbReference type="Proteomes" id="UP000829401">
    <property type="component" value="Chromosome"/>
</dbReference>
<accession>T0CJF9</accession>
<evidence type="ECO:0000256" key="5">
    <source>
        <dbReference type="ARBA" id="ARBA00023136"/>
    </source>
</evidence>
<dbReference type="STRING" id="1356854.N007_18995"/>
<dbReference type="OrthoDB" id="9797953at2"/>
<keyword evidence="5" id="KW-0472">Membrane</keyword>
<dbReference type="RefSeq" id="WP_021294903.1">
    <property type="nucleotide sequence ID" value="NZ_AURB01000023.1"/>
</dbReference>
<accession>A0A9E7CQM0</accession>
<dbReference type="GO" id="GO:0022857">
    <property type="term" value="F:transmembrane transporter activity"/>
    <property type="evidence" value="ECO:0007669"/>
    <property type="project" value="InterPro"/>
</dbReference>
<proteinExistence type="predicted"/>
<dbReference type="Pfam" id="PF06779">
    <property type="entry name" value="MFS_4"/>
    <property type="match status" value="1"/>
</dbReference>
<dbReference type="CDD" id="cd06180">
    <property type="entry name" value="MFS_YjiJ"/>
    <property type="match status" value="1"/>
</dbReference>
<dbReference type="PANTHER" id="PTHR23537:SF1">
    <property type="entry name" value="SUGAR TRANSPORTER"/>
    <property type="match status" value="1"/>
</dbReference>
<comment type="subcellular location">
    <subcellularLocation>
        <location evidence="1">Cell membrane</location>
        <topology evidence="1">Multi-pass membrane protein</topology>
    </subcellularLocation>
</comment>
<dbReference type="PANTHER" id="PTHR23537">
    <property type="match status" value="1"/>
</dbReference>
<dbReference type="AlphaFoldDB" id="T0CJF9"/>
<keyword evidence="3" id="KW-0812">Transmembrane</keyword>
<organism evidence="6 7">
    <name type="scientific">Alicyclobacillus acidoterrestris (strain ATCC 49025 / DSM 3922 / CIP 106132 / NCIMB 13137 / GD3B)</name>
    <dbReference type="NCBI Taxonomy" id="1356854"/>
    <lineage>
        <taxon>Bacteria</taxon>
        <taxon>Bacillati</taxon>
        <taxon>Bacillota</taxon>
        <taxon>Bacilli</taxon>
        <taxon>Bacillales</taxon>
        <taxon>Alicyclobacillaceae</taxon>
        <taxon>Alicyclobacillus</taxon>
    </lineage>
</organism>
<dbReference type="eggNOG" id="COG2814">
    <property type="taxonomic scope" value="Bacteria"/>
</dbReference>
<dbReference type="InterPro" id="IPR020846">
    <property type="entry name" value="MFS_dom"/>
</dbReference>
<keyword evidence="2" id="KW-0813">Transport</keyword>
<evidence type="ECO:0000256" key="1">
    <source>
        <dbReference type="ARBA" id="ARBA00004651"/>
    </source>
</evidence>
<dbReference type="Gene3D" id="1.20.1250.20">
    <property type="entry name" value="MFS general substrate transporter like domains"/>
    <property type="match status" value="2"/>
</dbReference>
<keyword evidence="7" id="KW-1185">Reference proteome</keyword>
<dbReference type="EMBL" id="CP080467">
    <property type="protein sequence ID" value="UNO48099.1"/>
    <property type="molecule type" value="Genomic_DNA"/>
</dbReference>
<dbReference type="KEGG" id="aaco:K1I37_15625"/>
<keyword evidence="4" id="KW-1133">Transmembrane helix</keyword>
<evidence type="ECO:0000256" key="2">
    <source>
        <dbReference type="ARBA" id="ARBA00022448"/>
    </source>
</evidence>
<sequence length="407" mass="42258">MFIQQSANDDRPRKVWPSLLGGALALFVAMGVSRFAYTPILPLMQEETHFSSAVAGYLASSNYLGYLFGAFAAGSVSWLRRHRQLAFRCSLCLCIATTGCMAVTSQTGIWLILRLLSGISSAVVFVLVSSIVMDDLARQNRQALSGVFYGGVGLGIAVTGALVPEINHAFAWQGSWLGMMVLSICLGIPAMGCIRAPITAANGQPTAATSHAVANKRLFSWLIVAYGCEGLGYIITATFLVEMASSLPALHKFASYLWVVAGMAALPSCLFGAMLARRFGDVQVLVVAYLLQAVGVLLPVAIPNAFAGCVGAILFGGTFMGITALATNLGRKLRPHNSGGAIGLMTGTYGIGQVVGAGGAGWLASVSGGFAVPTIISAAVVFAGALVLVVGRVIVLSTDAEGAQAKR</sequence>
<evidence type="ECO:0000256" key="3">
    <source>
        <dbReference type="ARBA" id="ARBA00022692"/>
    </source>
</evidence>
<evidence type="ECO:0000313" key="7">
    <source>
        <dbReference type="Proteomes" id="UP000829401"/>
    </source>
</evidence>
<dbReference type="PROSITE" id="PS50850">
    <property type="entry name" value="MFS"/>
    <property type="match status" value="1"/>
</dbReference>
<gene>
    <name evidence="6" type="ORF">K1I37_15625</name>
</gene>
<evidence type="ECO:0000256" key="4">
    <source>
        <dbReference type="ARBA" id="ARBA00022989"/>
    </source>
</evidence>
<reference evidence="7" key="1">
    <citation type="journal article" date="2022" name="G3 (Bethesda)">
        <title>Unveiling the complete genome sequence of Alicyclobacillus acidoterrestris DSM 3922T, a taint-producing strain.</title>
        <authorList>
            <person name="Leonardo I.C."/>
            <person name="Barreto Crespo M.T."/>
            <person name="Gaspar F.B."/>
        </authorList>
    </citation>
    <scope>NUCLEOTIDE SEQUENCE [LARGE SCALE GENOMIC DNA]</scope>
    <source>
        <strain evidence="7">DSM 3922</strain>
    </source>
</reference>
<dbReference type="GO" id="GO:0005886">
    <property type="term" value="C:plasma membrane"/>
    <property type="evidence" value="ECO:0007669"/>
    <property type="project" value="UniProtKB-SubCell"/>
</dbReference>